<protein>
    <submittedName>
        <fullName evidence="1">Uncharacterized protein</fullName>
    </submittedName>
</protein>
<reference evidence="1 2" key="1">
    <citation type="journal article" date="2019" name="Sci. Rep.">
        <title>Orb-weaving spider Araneus ventricosus genome elucidates the spidroin gene catalogue.</title>
        <authorList>
            <person name="Kono N."/>
            <person name="Nakamura H."/>
            <person name="Ohtoshi R."/>
            <person name="Moran D.A.P."/>
            <person name="Shinohara A."/>
            <person name="Yoshida Y."/>
            <person name="Fujiwara M."/>
            <person name="Mori M."/>
            <person name="Tomita M."/>
            <person name="Arakawa K."/>
        </authorList>
    </citation>
    <scope>NUCLEOTIDE SEQUENCE [LARGE SCALE GENOMIC DNA]</scope>
</reference>
<accession>A0A4Y2MGA5</accession>
<organism evidence="1 2">
    <name type="scientific">Araneus ventricosus</name>
    <name type="common">Orbweaver spider</name>
    <name type="synonym">Epeira ventricosa</name>
    <dbReference type="NCBI Taxonomy" id="182803"/>
    <lineage>
        <taxon>Eukaryota</taxon>
        <taxon>Metazoa</taxon>
        <taxon>Ecdysozoa</taxon>
        <taxon>Arthropoda</taxon>
        <taxon>Chelicerata</taxon>
        <taxon>Arachnida</taxon>
        <taxon>Araneae</taxon>
        <taxon>Araneomorphae</taxon>
        <taxon>Entelegynae</taxon>
        <taxon>Araneoidea</taxon>
        <taxon>Araneidae</taxon>
        <taxon>Araneus</taxon>
    </lineage>
</organism>
<dbReference type="OrthoDB" id="6783620at2759"/>
<dbReference type="Proteomes" id="UP000499080">
    <property type="component" value="Unassembled WGS sequence"/>
</dbReference>
<evidence type="ECO:0000313" key="1">
    <source>
        <dbReference type="EMBL" id="GBN25512.1"/>
    </source>
</evidence>
<keyword evidence="2" id="KW-1185">Reference proteome</keyword>
<proteinExistence type="predicted"/>
<sequence length="172" mass="19307">MSRIILSPPTFLVHIKISVQKEECIALQVIASRKPLLRFNLSGELLSPSSFSNEKQQHRDVHLHQSRPEEDMYHHFVIGRRLRSVNTTMINSVGKETETRRSTKSSQMRLGLPSTVVVVDLFGVSDQAVAAIASSVLHDVGLITSINSDLVVDENKLRREKAKVKKDLNSKL</sequence>
<evidence type="ECO:0000313" key="2">
    <source>
        <dbReference type="Proteomes" id="UP000499080"/>
    </source>
</evidence>
<comment type="caution">
    <text evidence="1">The sequence shown here is derived from an EMBL/GenBank/DDBJ whole genome shotgun (WGS) entry which is preliminary data.</text>
</comment>
<dbReference type="EMBL" id="BGPR01007252">
    <property type="protein sequence ID" value="GBN25512.1"/>
    <property type="molecule type" value="Genomic_DNA"/>
</dbReference>
<gene>
    <name evidence="1" type="ORF">AVEN_88887_1</name>
</gene>
<dbReference type="AlphaFoldDB" id="A0A4Y2MGA5"/>
<name>A0A4Y2MGA5_ARAVE</name>